<gene>
    <name evidence="3" type="ORF">HO133_008445</name>
</gene>
<dbReference type="InterPro" id="IPR058940">
    <property type="entry name" value="mS26_fungi"/>
</dbReference>
<keyword evidence="1" id="KW-0175">Coiled coil</keyword>
<dbReference type="AlphaFoldDB" id="A0A8H6CPE1"/>
<dbReference type="GeneID" id="59336841"/>
<dbReference type="EMBL" id="JACCJB010000005">
    <property type="protein sequence ID" value="KAF6227004.1"/>
    <property type="molecule type" value="Genomic_DNA"/>
</dbReference>
<feature type="compositionally biased region" description="Polar residues" evidence="2">
    <location>
        <begin position="24"/>
        <end position="33"/>
    </location>
</feature>
<evidence type="ECO:0000256" key="1">
    <source>
        <dbReference type="SAM" id="Coils"/>
    </source>
</evidence>
<sequence>MPPRAVGTQRCLRPRQCIHHTKSPGFSTSSPSRAQIPPESPKFIEVPRLVQPKQPFPVRMKGVLPPPRDIFHRRKEGKIPRASPEYFAAVTPEPLEDKTTRSDDEFVSWKARQSELRRRNLREGLAELHQRRQESDRRRSIISAANTRIREKRLYAPERKDVRLTNPSVLSTQQPTKHRALPDPTRPGRLAVMSQNVADMAAMREEARRNALHTLYVNAGDFITTGKQLDEVVDRAFDDNSQFRTDSSEGLNIWNLGFPETVQELLGKANKTGRQTALDSAEGNEITTRERMKKIGEELTGGKMLEER</sequence>
<organism evidence="3 4">
    <name type="scientific">Letharia lupina</name>
    <dbReference type="NCBI Taxonomy" id="560253"/>
    <lineage>
        <taxon>Eukaryota</taxon>
        <taxon>Fungi</taxon>
        <taxon>Dikarya</taxon>
        <taxon>Ascomycota</taxon>
        <taxon>Pezizomycotina</taxon>
        <taxon>Lecanoromycetes</taxon>
        <taxon>OSLEUM clade</taxon>
        <taxon>Lecanoromycetidae</taxon>
        <taxon>Lecanorales</taxon>
        <taxon>Lecanorineae</taxon>
        <taxon>Parmeliaceae</taxon>
        <taxon>Letharia</taxon>
    </lineage>
</organism>
<feature type="compositionally biased region" description="Basic and acidic residues" evidence="2">
    <location>
        <begin position="287"/>
        <end position="297"/>
    </location>
</feature>
<feature type="compositionally biased region" description="Basic residues" evidence="2">
    <location>
        <begin position="12"/>
        <end position="22"/>
    </location>
</feature>
<evidence type="ECO:0000313" key="4">
    <source>
        <dbReference type="Proteomes" id="UP000593566"/>
    </source>
</evidence>
<evidence type="ECO:0000256" key="2">
    <source>
        <dbReference type="SAM" id="MobiDB-lite"/>
    </source>
</evidence>
<dbReference type="CDD" id="cd23703">
    <property type="entry name" value="mS26_PET12"/>
    <property type="match status" value="1"/>
</dbReference>
<dbReference type="RefSeq" id="XP_037155312.1">
    <property type="nucleotide sequence ID" value="XM_037299311.1"/>
</dbReference>
<feature type="region of interest" description="Disordered" evidence="2">
    <location>
        <begin position="271"/>
        <end position="308"/>
    </location>
</feature>
<feature type="region of interest" description="Disordered" evidence="2">
    <location>
        <begin position="1"/>
        <end position="44"/>
    </location>
</feature>
<feature type="coiled-coil region" evidence="1">
    <location>
        <begin position="111"/>
        <end position="138"/>
    </location>
</feature>
<evidence type="ECO:0000313" key="3">
    <source>
        <dbReference type="EMBL" id="KAF6227004.1"/>
    </source>
</evidence>
<name>A0A8H6CPE1_9LECA</name>
<keyword evidence="4" id="KW-1185">Reference proteome</keyword>
<accession>A0A8H6CPE1</accession>
<comment type="caution">
    <text evidence="3">The sequence shown here is derived from an EMBL/GenBank/DDBJ whole genome shotgun (WGS) entry which is preliminary data.</text>
</comment>
<proteinExistence type="predicted"/>
<reference evidence="3 4" key="1">
    <citation type="journal article" date="2020" name="Genomics">
        <title>Complete, high-quality genomes from long-read metagenomic sequencing of two wolf lichen thalli reveals enigmatic genome architecture.</title>
        <authorList>
            <person name="McKenzie S.K."/>
            <person name="Walston R.F."/>
            <person name="Allen J.L."/>
        </authorList>
    </citation>
    <scope>NUCLEOTIDE SEQUENCE [LARGE SCALE GENOMIC DNA]</scope>
    <source>
        <strain evidence="3">WasteWater1</strain>
    </source>
</reference>
<protein>
    <submittedName>
        <fullName evidence="3">Uncharacterized protein</fullName>
    </submittedName>
</protein>
<dbReference type="Pfam" id="PF26163">
    <property type="entry name" value="mS26"/>
    <property type="match status" value="1"/>
</dbReference>
<dbReference type="Proteomes" id="UP000593566">
    <property type="component" value="Unassembled WGS sequence"/>
</dbReference>